<keyword evidence="2" id="KW-1185">Reference proteome</keyword>
<reference evidence="1 2" key="1">
    <citation type="submission" date="2023-02" db="EMBL/GenBank/DDBJ databases">
        <title>LHISI_Scaffold_Assembly.</title>
        <authorList>
            <person name="Stuart O.P."/>
            <person name="Cleave R."/>
            <person name="Magrath M.J.L."/>
            <person name="Mikheyev A.S."/>
        </authorList>
    </citation>
    <scope>NUCLEOTIDE SEQUENCE [LARGE SCALE GENOMIC DNA]</scope>
    <source>
        <strain evidence="1">Daus_M_001</strain>
        <tissue evidence="1">Leg muscle</tissue>
    </source>
</reference>
<dbReference type="EMBL" id="JARBHB010000011">
    <property type="protein sequence ID" value="KAJ8873378.1"/>
    <property type="molecule type" value="Genomic_DNA"/>
</dbReference>
<evidence type="ECO:0000313" key="1">
    <source>
        <dbReference type="EMBL" id="KAJ8873378.1"/>
    </source>
</evidence>
<dbReference type="Proteomes" id="UP001159363">
    <property type="component" value="Chromosome 10"/>
</dbReference>
<evidence type="ECO:0000313" key="2">
    <source>
        <dbReference type="Proteomes" id="UP001159363"/>
    </source>
</evidence>
<sequence length="90" mass="10216">MLTPSLPYKEVIDIMSKDLILGKVLDRVISVIHADHLGITRCKLMARSYVWLFGLNDDKEMSVRSCKCFILNNVNVGNVIANVSECFPRF</sequence>
<protein>
    <submittedName>
        <fullName evidence="1">Uncharacterized protein</fullName>
    </submittedName>
</protein>
<proteinExistence type="predicted"/>
<gene>
    <name evidence="1" type="ORF">PR048_027014</name>
</gene>
<name>A0ABQ9GMX7_9NEOP</name>
<comment type="caution">
    <text evidence="1">The sequence shown here is derived from an EMBL/GenBank/DDBJ whole genome shotgun (WGS) entry which is preliminary data.</text>
</comment>
<accession>A0ABQ9GMX7</accession>
<organism evidence="1 2">
    <name type="scientific">Dryococelus australis</name>
    <dbReference type="NCBI Taxonomy" id="614101"/>
    <lineage>
        <taxon>Eukaryota</taxon>
        <taxon>Metazoa</taxon>
        <taxon>Ecdysozoa</taxon>
        <taxon>Arthropoda</taxon>
        <taxon>Hexapoda</taxon>
        <taxon>Insecta</taxon>
        <taxon>Pterygota</taxon>
        <taxon>Neoptera</taxon>
        <taxon>Polyneoptera</taxon>
        <taxon>Phasmatodea</taxon>
        <taxon>Verophasmatodea</taxon>
        <taxon>Anareolatae</taxon>
        <taxon>Phasmatidae</taxon>
        <taxon>Eurycanthinae</taxon>
        <taxon>Dryococelus</taxon>
    </lineage>
</organism>